<dbReference type="EMBL" id="ARYL01000057">
    <property type="protein sequence ID" value="KDA00689.1"/>
    <property type="molecule type" value="Genomic_DNA"/>
</dbReference>
<dbReference type="AlphaFoldDB" id="A0A059G1R7"/>
<evidence type="ECO:0000313" key="2">
    <source>
        <dbReference type="Proteomes" id="UP000024942"/>
    </source>
</evidence>
<dbReference type="Proteomes" id="UP000024942">
    <property type="component" value="Unassembled WGS sequence"/>
</dbReference>
<name>A0A059G1R7_9PROT</name>
<keyword evidence="2" id="KW-1185">Reference proteome</keyword>
<evidence type="ECO:0000313" key="1">
    <source>
        <dbReference type="EMBL" id="KDA00689.1"/>
    </source>
</evidence>
<sequence>MGFMSADIGVLFAETPGLFAGAASENTATLVEAIAGVFAGLKQAGSRTSGSDMEDIAAVCDMSETAISEFLSKITQAQSP</sequence>
<protein>
    <submittedName>
        <fullName evidence="1">Uncharacterized protein</fullName>
    </submittedName>
</protein>
<organism evidence="1 2">
    <name type="scientific">Hyphomonas oceanitis SCH89</name>
    <dbReference type="NCBI Taxonomy" id="1280953"/>
    <lineage>
        <taxon>Bacteria</taxon>
        <taxon>Pseudomonadati</taxon>
        <taxon>Pseudomonadota</taxon>
        <taxon>Alphaproteobacteria</taxon>
        <taxon>Hyphomonadales</taxon>
        <taxon>Hyphomonadaceae</taxon>
        <taxon>Hyphomonas</taxon>
    </lineage>
</organism>
<dbReference type="STRING" id="1280953.HOC_19266"/>
<dbReference type="PATRIC" id="fig|1280953.3.peg.3854"/>
<comment type="caution">
    <text evidence="1">The sequence shown here is derived from an EMBL/GenBank/DDBJ whole genome shotgun (WGS) entry which is preliminary data.</text>
</comment>
<accession>A0A059G1R7</accession>
<proteinExistence type="predicted"/>
<gene>
    <name evidence="1" type="ORF">HOC_19266</name>
</gene>
<reference evidence="1 2" key="1">
    <citation type="journal article" date="2014" name="Antonie Van Leeuwenhoek">
        <title>Hyphomonas beringensis sp. nov. and Hyphomonas chukchiensis sp. nov., isolated from surface seawater of the Bering Sea and Chukchi Sea.</title>
        <authorList>
            <person name="Li C."/>
            <person name="Lai Q."/>
            <person name="Li G."/>
            <person name="Dong C."/>
            <person name="Wang J."/>
            <person name="Liao Y."/>
            <person name="Shao Z."/>
        </authorList>
    </citation>
    <scope>NUCLEOTIDE SEQUENCE [LARGE SCALE GENOMIC DNA]</scope>
    <source>
        <strain evidence="1 2">SCH89</strain>
    </source>
</reference>